<protein>
    <submittedName>
        <fullName evidence="4">Alpha/beta hydrolase family esterase</fullName>
    </submittedName>
</protein>
<dbReference type="InterPro" id="IPR010126">
    <property type="entry name" value="Esterase_phb"/>
</dbReference>
<feature type="compositionally biased region" description="Basic and acidic residues" evidence="3">
    <location>
        <begin position="341"/>
        <end position="352"/>
    </location>
</feature>
<dbReference type="GO" id="GO:0016787">
    <property type="term" value="F:hydrolase activity"/>
    <property type="evidence" value="ECO:0007669"/>
    <property type="project" value="UniProtKB-KW"/>
</dbReference>
<sequence length="412" mass="43028">MNSQFATAMSRALEQTRAGNPAEAARIIQAALAGEGAPDGGMAPQPAAPAASARKSVAEIEEAEVVEEHPPHRPASSFATSPAAGPMQMPPIGQADLQRMMDNLGCMVPQGLNGLPQGLPGMGRPNAPPPVPEGARYETRSFTSAHGTRDYRLFVPSSLPDGPKGLVLMLHGCTQDPDDFARGTDMNSQAERHGLIVVYPHQSRAHNAQGCWNWFRPEDQRAEAGEAALLAALTRAVATEFSVPGDRVFVAGLSAGGAMAATLAATHPSLFAAVGIHSGLPHGIAHDMPSAFGAMRGQGGRTPRKAEGSVRMIIFHGAADATVHPSNAEALVAAAGPELRGTSRREQGRSEGGRAYSRNLVEAADGTPLVESWRIEGAGHAWSGGRPEGSYTDPAGPDASAEMVRFFLQSRV</sequence>
<dbReference type="RefSeq" id="WP_377699779.1">
    <property type="nucleotide sequence ID" value="NZ_JBHLWE010000047.1"/>
</dbReference>
<keyword evidence="1" id="KW-0732">Signal</keyword>
<dbReference type="NCBIfam" id="TIGR01840">
    <property type="entry name" value="esterase_phb"/>
    <property type="match status" value="1"/>
</dbReference>
<dbReference type="SUPFAM" id="SSF53474">
    <property type="entry name" value="alpha/beta-Hydrolases"/>
    <property type="match status" value="1"/>
</dbReference>
<comment type="caution">
    <text evidence="4">The sequence shown here is derived from an EMBL/GenBank/DDBJ whole genome shotgun (WGS) entry which is preliminary data.</text>
</comment>
<keyword evidence="5" id="KW-1185">Reference proteome</keyword>
<dbReference type="PANTHER" id="PTHR43037:SF1">
    <property type="entry name" value="BLL1128 PROTEIN"/>
    <property type="match status" value="1"/>
</dbReference>
<feature type="region of interest" description="Disordered" evidence="3">
    <location>
        <begin position="36"/>
        <end position="87"/>
    </location>
</feature>
<dbReference type="Pfam" id="PF10503">
    <property type="entry name" value="Esterase_PHB"/>
    <property type="match status" value="1"/>
</dbReference>
<feature type="region of interest" description="Disordered" evidence="3">
    <location>
        <begin position="1"/>
        <end position="20"/>
    </location>
</feature>
<dbReference type="Proteomes" id="UP001589799">
    <property type="component" value="Unassembled WGS sequence"/>
</dbReference>
<gene>
    <name evidence="4" type="ORF">ACFFII_15530</name>
</gene>
<evidence type="ECO:0000313" key="4">
    <source>
        <dbReference type="EMBL" id="MFC0342176.1"/>
    </source>
</evidence>
<accession>A0ABV6I7X1</accession>
<name>A0ABV6I7X1_9RHOB</name>
<evidence type="ECO:0000313" key="5">
    <source>
        <dbReference type="Proteomes" id="UP001589799"/>
    </source>
</evidence>
<feature type="compositionally biased region" description="Low complexity" evidence="3">
    <location>
        <begin position="40"/>
        <end position="53"/>
    </location>
</feature>
<dbReference type="InterPro" id="IPR029058">
    <property type="entry name" value="AB_hydrolase_fold"/>
</dbReference>
<keyword evidence="2 4" id="KW-0378">Hydrolase</keyword>
<reference evidence="4 5" key="1">
    <citation type="submission" date="2024-09" db="EMBL/GenBank/DDBJ databases">
        <authorList>
            <person name="Sun Q."/>
            <person name="Mori K."/>
        </authorList>
    </citation>
    <scope>NUCLEOTIDE SEQUENCE [LARGE SCALE GENOMIC DNA]</scope>
    <source>
        <strain evidence="4 5">KCTC 22789</strain>
    </source>
</reference>
<dbReference type="EMBL" id="JBHLWE010000047">
    <property type="protein sequence ID" value="MFC0342176.1"/>
    <property type="molecule type" value="Genomic_DNA"/>
</dbReference>
<organism evidence="4 5">
    <name type="scientific">Paracoccus niistensis</name>
    <dbReference type="NCBI Taxonomy" id="632935"/>
    <lineage>
        <taxon>Bacteria</taxon>
        <taxon>Pseudomonadati</taxon>
        <taxon>Pseudomonadota</taxon>
        <taxon>Alphaproteobacteria</taxon>
        <taxon>Rhodobacterales</taxon>
        <taxon>Paracoccaceae</taxon>
        <taxon>Paracoccus</taxon>
    </lineage>
</organism>
<feature type="region of interest" description="Disordered" evidence="3">
    <location>
        <begin position="336"/>
        <end position="355"/>
    </location>
</feature>
<evidence type="ECO:0000256" key="1">
    <source>
        <dbReference type="ARBA" id="ARBA00022729"/>
    </source>
</evidence>
<evidence type="ECO:0000256" key="3">
    <source>
        <dbReference type="SAM" id="MobiDB-lite"/>
    </source>
</evidence>
<dbReference type="PANTHER" id="PTHR43037">
    <property type="entry name" value="UNNAMED PRODUCT-RELATED"/>
    <property type="match status" value="1"/>
</dbReference>
<evidence type="ECO:0000256" key="2">
    <source>
        <dbReference type="ARBA" id="ARBA00022801"/>
    </source>
</evidence>
<dbReference type="InterPro" id="IPR050955">
    <property type="entry name" value="Plant_Biomass_Hydrol_Est"/>
</dbReference>
<dbReference type="Gene3D" id="3.40.50.1820">
    <property type="entry name" value="alpha/beta hydrolase"/>
    <property type="match status" value="1"/>
</dbReference>
<proteinExistence type="predicted"/>